<dbReference type="Proteomes" id="UP000193411">
    <property type="component" value="Unassembled WGS sequence"/>
</dbReference>
<keyword evidence="2" id="KW-1185">Reference proteome</keyword>
<reference evidence="1 2" key="1">
    <citation type="submission" date="2016-07" db="EMBL/GenBank/DDBJ databases">
        <title>Pervasive Adenine N6-methylation of Active Genes in Fungi.</title>
        <authorList>
            <consortium name="DOE Joint Genome Institute"/>
            <person name="Mondo S.J."/>
            <person name="Dannebaum R.O."/>
            <person name="Kuo R.C."/>
            <person name="Labutti K."/>
            <person name="Haridas S."/>
            <person name="Kuo A."/>
            <person name="Salamov A."/>
            <person name="Ahrendt S.R."/>
            <person name="Lipzen A."/>
            <person name="Sullivan W."/>
            <person name="Andreopoulos W.B."/>
            <person name="Clum A."/>
            <person name="Lindquist E."/>
            <person name="Daum C."/>
            <person name="Ramamoorthy G.K."/>
            <person name="Gryganskyi A."/>
            <person name="Culley D."/>
            <person name="Magnuson J.K."/>
            <person name="James T.Y."/>
            <person name="O'Malley M.A."/>
            <person name="Stajich J.E."/>
            <person name="Spatafora J.W."/>
            <person name="Visel A."/>
            <person name="Grigoriev I.V."/>
        </authorList>
    </citation>
    <scope>NUCLEOTIDE SEQUENCE [LARGE SCALE GENOMIC DNA]</scope>
    <source>
        <strain evidence="1 2">PL171</strain>
    </source>
</reference>
<dbReference type="AlphaFoldDB" id="A0A1Y2H736"/>
<proteinExistence type="predicted"/>
<sequence length="91" mass="10333">MPLALTQSVCPASRCHFSSTLSLPCLTARVLARRQLQAVNSFAMQRRDTSRYPSTELWNYIFSSMPTWQPSWPRFRILAASHARTATIACD</sequence>
<dbReference type="EMBL" id="MCFL01000089">
    <property type="protein sequence ID" value="ORZ30325.1"/>
    <property type="molecule type" value="Genomic_DNA"/>
</dbReference>
<protein>
    <submittedName>
        <fullName evidence="1">Uncharacterized protein</fullName>
    </submittedName>
</protein>
<accession>A0A1Y2H736</accession>
<evidence type="ECO:0000313" key="1">
    <source>
        <dbReference type="EMBL" id="ORZ30325.1"/>
    </source>
</evidence>
<evidence type="ECO:0000313" key="2">
    <source>
        <dbReference type="Proteomes" id="UP000193411"/>
    </source>
</evidence>
<name>A0A1Y2H736_9FUNG</name>
<comment type="caution">
    <text evidence="1">The sequence shown here is derived from an EMBL/GenBank/DDBJ whole genome shotgun (WGS) entry which is preliminary data.</text>
</comment>
<organism evidence="1 2">
    <name type="scientific">Catenaria anguillulae PL171</name>
    <dbReference type="NCBI Taxonomy" id="765915"/>
    <lineage>
        <taxon>Eukaryota</taxon>
        <taxon>Fungi</taxon>
        <taxon>Fungi incertae sedis</taxon>
        <taxon>Blastocladiomycota</taxon>
        <taxon>Blastocladiomycetes</taxon>
        <taxon>Blastocladiales</taxon>
        <taxon>Catenariaceae</taxon>
        <taxon>Catenaria</taxon>
    </lineage>
</organism>
<gene>
    <name evidence="1" type="ORF">BCR44DRAFT_63565</name>
</gene>